<reference evidence="12" key="1">
    <citation type="journal article" date="2019" name="Int. J. Syst. Evol. Microbiol.">
        <title>The Global Catalogue of Microorganisms (GCM) 10K type strain sequencing project: providing services to taxonomists for standard genome sequencing and annotation.</title>
        <authorList>
            <consortium name="The Broad Institute Genomics Platform"/>
            <consortium name="The Broad Institute Genome Sequencing Center for Infectious Disease"/>
            <person name="Wu L."/>
            <person name="Ma J."/>
        </authorList>
    </citation>
    <scope>NUCLEOTIDE SEQUENCE [LARGE SCALE GENOMIC DNA]</scope>
    <source>
        <strain evidence="12">JCM 18325</strain>
    </source>
</reference>
<evidence type="ECO:0000256" key="9">
    <source>
        <dbReference type="ARBA" id="ARBA00022801"/>
    </source>
</evidence>
<comment type="subunit">
    <text evidence="6">Homotetramer.</text>
</comment>
<dbReference type="SUPFAM" id="SSF53448">
    <property type="entry name" value="Nucleotide-diphospho-sugar transferases"/>
    <property type="match status" value="1"/>
</dbReference>
<evidence type="ECO:0000256" key="4">
    <source>
        <dbReference type="ARBA" id="ARBA00005893"/>
    </source>
</evidence>
<keyword evidence="12" id="KW-1185">Reference proteome</keyword>
<evidence type="ECO:0000256" key="1">
    <source>
        <dbReference type="ARBA" id="ARBA00001862"/>
    </source>
</evidence>
<evidence type="ECO:0000313" key="11">
    <source>
        <dbReference type="EMBL" id="GAA4815389.1"/>
    </source>
</evidence>
<evidence type="ECO:0000256" key="3">
    <source>
        <dbReference type="ARBA" id="ARBA00005141"/>
    </source>
</evidence>
<name>A0ABP9CS11_9FLAO</name>
<dbReference type="PANTHER" id="PTHR21485:SF3">
    <property type="entry name" value="N-ACYLNEURAMINATE CYTIDYLYLTRANSFERASE"/>
    <property type="match status" value="1"/>
</dbReference>
<evidence type="ECO:0000256" key="7">
    <source>
        <dbReference type="ARBA" id="ARBA00012491"/>
    </source>
</evidence>
<dbReference type="SFLD" id="SFLDG01136">
    <property type="entry name" value="C1.6:_Phosphoserine_Phosphatas"/>
    <property type="match status" value="1"/>
</dbReference>
<proteinExistence type="inferred from homology"/>
<comment type="cofactor">
    <cofactor evidence="2">
        <name>Mg(2+)</name>
        <dbReference type="ChEBI" id="CHEBI:18420"/>
    </cofactor>
</comment>
<dbReference type="InterPro" id="IPR029044">
    <property type="entry name" value="Nucleotide-diphossugar_trans"/>
</dbReference>
<dbReference type="InterPro" id="IPR003329">
    <property type="entry name" value="Cytidylyl_trans"/>
</dbReference>
<evidence type="ECO:0000256" key="8">
    <source>
        <dbReference type="ARBA" id="ARBA00022723"/>
    </source>
</evidence>
<comment type="catalytic activity">
    <reaction evidence="1">
        <text>an N-acylneuraminate + CTP = a CMP-N-acyl-beta-neuraminate + diphosphate</text>
        <dbReference type="Rhea" id="RHEA:11344"/>
        <dbReference type="ChEBI" id="CHEBI:33019"/>
        <dbReference type="ChEBI" id="CHEBI:37563"/>
        <dbReference type="ChEBI" id="CHEBI:60073"/>
        <dbReference type="ChEBI" id="CHEBI:68671"/>
        <dbReference type="EC" id="2.7.7.43"/>
    </reaction>
</comment>
<comment type="similarity">
    <text evidence="4">Belongs to the KdsC family.</text>
</comment>
<dbReference type="SFLD" id="SFLDS00003">
    <property type="entry name" value="Haloacid_Dehalogenase"/>
    <property type="match status" value="1"/>
</dbReference>
<gene>
    <name evidence="11" type="ORF">GCM10023330_24350</name>
</gene>
<dbReference type="RefSeq" id="WP_345277266.1">
    <property type="nucleotide sequence ID" value="NZ_BAABJW010000004.1"/>
</dbReference>
<dbReference type="EC" id="2.7.7.43" evidence="7"/>
<comment type="pathway">
    <text evidence="3">Amino-sugar metabolism; N-acetylneuraminate metabolism.</text>
</comment>
<organism evidence="11 12">
    <name type="scientific">Litoribaculum gwangyangense</name>
    <dbReference type="NCBI Taxonomy" id="1130722"/>
    <lineage>
        <taxon>Bacteria</taxon>
        <taxon>Pseudomonadati</taxon>
        <taxon>Bacteroidota</taxon>
        <taxon>Flavobacteriia</taxon>
        <taxon>Flavobacteriales</taxon>
        <taxon>Flavobacteriaceae</taxon>
        <taxon>Litoribaculum</taxon>
    </lineage>
</organism>
<evidence type="ECO:0000256" key="6">
    <source>
        <dbReference type="ARBA" id="ARBA00011881"/>
    </source>
</evidence>
<dbReference type="Proteomes" id="UP001501433">
    <property type="component" value="Unassembled WGS sequence"/>
</dbReference>
<keyword evidence="8" id="KW-0479">Metal-binding</keyword>
<dbReference type="InterPro" id="IPR050793">
    <property type="entry name" value="CMP-NeuNAc_synthase"/>
</dbReference>
<accession>A0ABP9CS11</accession>
<dbReference type="Pfam" id="PF02348">
    <property type="entry name" value="CTP_transf_3"/>
    <property type="match status" value="1"/>
</dbReference>
<protein>
    <recommendedName>
        <fullName evidence="7">N-acylneuraminate cytidylyltransferase</fullName>
        <ecNumber evidence="7">2.7.7.43</ecNumber>
    </recommendedName>
</protein>
<dbReference type="SUPFAM" id="SSF56784">
    <property type="entry name" value="HAD-like"/>
    <property type="match status" value="1"/>
</dbReference>
<evidence type="ECO:0000256" key="5">
    <source>
        <dbReference type="ARBA" id="ARBA00010726"/>
    </source>
</evidence>
<sequence length="384" mass="43810">MKKIGFIPLRKGSKGIVGKNKRKMVGRPLFTWVLGEAIFSDLDDVYVYTDDETIVDFINKEYQWTNKVKPLIRSAESATDTASTESAILEFCEKINYNFDVFCLLQATSPFTKKEDINACLDKLSGEFDSALTVVHTHRFTWDQSGKPLNYNPQNRPRRQDFEGLLIENGAVYITTKESLKSTKCRLGDKVAVVQMPEESLYEIDSETDWVVVENLLIERQKREKESKKITHLFLDVDGVFTDGTITYSKDGELTKNFDMRDGMGLEILRQHQVEVMVMTSENSELVAKRMEKLKIEHVFLGVKDKYSLLKHIAQNKHIDLNQVAYIGDDVNDLTNICSVGWSFTPNNATDIVKQHADVVLSKNSGAGAIREACEFIMNYNKRF</sequence>
<evidence type="ECO:0000256" key="10">
    <source>
        <dbReference type="ARBA" id="ARBA00022842"/>
    </source>
</evidence>
<evidence type="ECO:0000256" key="2">
    <source>
        <dbReference type="ARBA" id="ARBA00001946"/>
    </source>
</evidence>
<dbReference type="EMBL" id="BAABJW010000004">
    <property type="protein sequence ID" value="GAA4815389.1"/>
    <property type="molecule type" value="Genomic_DNA"/>
</dbReference>
<evidence type="ECO:0000313" key="12">
    <source>
        <dbReference type="Proteomes" id="UP001501433"/>
    </source>
</evidence>
<dbReference type="PANTHER" id="PTHR21485">
    <property type="entry name" value="HAD SUPERFAMILY MEMBERS CMAS AND KDSC"/>
    <property type="match status" value="1"/>
</dbReference>
<dbReference type="InterPro" id="IPR023214">
    <property type="entry name" value="HAD_sf"/>
</dbReference>
<dbReference type="Gene3D" id="3.40.50.1000">
    <property type="entry name" value="HAD superfamily/HAD-like"/>
    <property type="match status" value="1"/>
</dbReference>
<dbReference type="SFLD" id="SFLDG01138">
    <property type="entry name" value="C1.6.2:_Deoxy-d-mannose-octulo"/>
    <property type="match status" value="1"/>
</dbReference>
<dbReference type="Pfam" id="PF08282">
    <property type="entry name" value="Hydrolase_3"/>
    <property type="match status" value="1"/>
</dbReference>
<comment type="similarity">
    <text evidence="5">Belongs to the CMP-NeuNAc synthase family.</text>
</comment>
<dbReference type="CDD" id="cd02513">
    <property type="entry name" value="CMP-NeuAc_Synthase"/>
    <property type="match status" value="1"/>
</dbReference>
<dbReference type="Gene3D" id="3.90.550.10">
    <property type="entry name" value="Spore Coat Polysaccharide Biosynthesis Protein SpsA, Chain A"/>
    <property type="match status" value="1"/>
</dbReference>
<dbReference type="InterPro" id="IPR036412">
    <property type="entry name" value="HAD-like_sf"/>
</dbReference>
<comment type="caution">
    <text evidence="11">The sequence shown here is derived from an EMBL/GenBank/DDBJ whole genome shotgun (WGS) entry which is preliminary data.</text>
</comment>
<keyword evidence="10" id="KW-0460">Magnesium</keyword>
<dbReference type="InterPro" id="IPR010023">
    <property type="entry name" value="KdsC_fam"/>
</dbReference>
<keyword evidence="9 11" id="KW-0378">Hydrolase</keyword>
<dbReference type="NCBIfam" id="TIGR01670">
    <property type="entry name" value="KdsC-phosphatas"/>
    <property type="match status" value="1"/>
</dbReference>
<dbReference type="GO" id="GO:0016787">
    <property type="term" value="F:hydrolase activity"/>
    <property type="evidence" value="ECO:0007669"/>
    <property type="project" value="UniProtKB-KW"/>
</dbReference>